<accession>A0A2I0UG17</accession>
<proteinExistence type="predicted"/>
<dbReference type="AlphaFoldDB" id="A0A2I0UG17"/>
<evidence type="ECO:0000313" key="2">
    <source>
        <dbReference type="Proteomes" id="UP000233556"/>
    </source>
</evidence>
<organism evidence="1 2">
    <name type="scientific">Limosa lapponica baueri</name>
    <dbReference type="NCBI Taxonomy" id="1758121"/>
    <lineage>
        <taxon>Eukaryota</taxon>
        <taxon>Metazoa</taxon>
        <taxon>Chordata</taxon>
        <taxon>Craniata</taxon>
        <taxon>Vertebrata</taxon>
        <taxon>Euteleostomi</taxon>
        <taxon>Archelosauria</taxon>
        <taxon>Archosauria</taxon>
        <taxon>Dinosauria</taxon>
        <taxon>Saurischia</taxon>
        <taxon>Theropoda</taxon>
        <taxon>Coelurosauria</taxon>
        <taxon>Aves</taxon>
        <taxon>Neognathae</taxon>
        <taxon>Neoaves</taxon>
        <taxon>Charadriiformes</taxon>
        <taxon>Scolopacidae</taxon>
        <taxon>Limosa</taxon>
    </lineage>
</organism>
<dbReference type="EMBL" id="KZ505790">
    <property type="protein sequence ID" value="PKU44986.1"/>
    <property type="molecule type" value="Genomic_DNA"/>
</dbReference>
<reference evidence="2" key="2">
    <citation type="submission" date="2017-12" db="EMBL/GenBank/DDBJ databases">
        <title>Genome sequence of the Bar-tailed Godwit (Limosa lapponica baueri).</title>
        <authorList>
            <person name="Lima N.C.B."/>
            <person name="Parody-Merino A.M."/>
            <person name="Battley P.F."/>
            <person name="Fidler A.E."/>
            <person name="Prosdocimi F."/>
        </authorList>
    </citation>
    <scope>NUCLEOTIDE SEQUENCE [LARGE SCALE GENOMIC DNA]</scope>
</reference>
<protein>
    <submittedName>
        <fullName evidence="1">Uncharacterized protein</fullName>
    </submittedName>
</protein>
<reference evidence="2" key="1">
    <citation type="submission" date="2017-11" db="EMBL/GenBank/DDBJ databases">
        <authorList>
            <person name="Lima N.C."/>
            <person name="Parody-Merino A.M."/>
            <person name="Battley P.F."/>
            <person name="Fidler A.E."/>
            <person name="Prosdocimi F."/>
        </authorList>
    </citation>
    <scope>NUCLEOTIDE SEQUENCE [LARGE SCALE GENOMIC DNA]</scope>
</reference>
<dbReference type="Proteomes" id="UP000233556">
    <property type="component" value="Unassembled WGS sequence"/>
</dbReference>
<name>A0A2I0UG17_LIMLA</name>
<evidence type="ECO:0000313" key="1">
    <source>
        <dbReference type="EMBL" id="PKU44986.1"/>
    </source>
</evidence>
<gene>
    <name evidence="1" type="ORF">llap_4715</name>
</gene>
<sequence>MGDSDSQAEDQLGCHDSSKCCHCGGCLGMSDLFVRGFPHGSKLRISSLKAFMDTKLKDKLLGEVSSAFLSNVVYNYTSPKRAKNFAFLHGPQDCGRRRSQFANPQKLALLLLWRACAPAVESPSFKIWVFNLKTPGVGGQDYPTFGPNPNAVEPWLAPVQPLLSVWVLLFGFGTRHLSQTLVCPGVTDELKAKQSADRTLSSATYLLPPLGQVT</sequence>
<keyword evidence="2" id="KW-1185">Reference proteome</keyword>